<dbReference type="RefSeq" id="WP_160621300.1">
    <property type="nucleotide sequence ID" value="NZ_CP028271.1"/>
</dbReference>
<name>A0A6P1PYR7_9GAMM</name>
<evidence type="ECO:0008006" key="3">
    <source>
        <dbReference type="Google" id="ProtNLM"/>
    </source>
</evidence>
<dbReference type="Pfam" id="PF06576">
    <property type="entry name" value="DUF1133"/>
    <property type="match status" value="1"/>
</dbReference>
<dbReference type="OrthoDB" id="6443321at2"/>
<organism evidence="1 2">
    <name type="scientific">Mixta intestinalis</name>
    <dbReference type="NCBI Taxonomy" id="1615494"/>
    <lineage>
        <taxon>Bacteria</taxon>
        <taxon>Pseudomonadati</taxon>
        <taxon>Pseudomonadota</taxon>
        <taxon>Gammaproteobacteria</taxon>
        <taxon>Enterobacterales</taxon>
        <taxon>Erwiniaceae</taxon>
        <taxon>Mixta</taxon>
    </lineage>
</organism>
<proteinExistence type="predicted"/>
<dbReference type="AlphaFoldDB" id="A0A6P1PYR7"/>
<gene>
    <name evidence="1" type="ORF">C7M51_01587</name>
</gene>
<evidence type="ECO:0000313" key="2">
    <source>
        <dbReference type="Proteomes" id="UP000464053"/>
    </source>
</evidence>
<reference evidence="1 2" key="1">
    <citation type="submission" date="2018-03" db="EMBL/GenBank/DDBJ databases">
        <title>Pantoea intestinalis SRCM103226 isolated form the mealworm.</title>
        <authorList>
            <person name="Jeong D.-Y."/>
            <person name="Kim J.W."/>
        </authorList>
    </citation>
    <scope>NUCLEOTIDE SEQUENCE [LARGE SCALE GENOMIC DNA]</scope>
    <source>
        <strain evidence="1 2">SRCM103226</strain>
    </source>
</reference>
<accession>A0A6P1PYR7</accession>
<keyword evidence="2" id="KW-1185">Reference proteome</keyword>
<dbReference type="Proteomes" id="UP000464053">
    <property type="component" value="Chromosome"/>
</dbReference>
<dbReference type="KEGG" id="mint:C7M51_01587"/>
<dbReference type="InterPro" id="IPR010557">
    <property type="entry name" value="DUF1133"/>
</dbReference>
<evidence type="ECO:0000313" key="1">
    <source>
        <dbReference type="EMBL" id="QHM71301.1"/>
    </source>
</evidence>
<protein>
    <recommendedName>
        <fullName evidence="3">DUF1133 family protein</fullName>
    </recommendedName>
</protein>
<sequence length="191" mass="21931">MIYPSTTGSAGEMIHLNTLESVWVQGKLRMWGRWSYIGSGQAGNMFNQLLTTKKLTKTAINEALRRMKKAGISKPELEAFLREMLESNKKSHLAHCTDTEALKIERVICEVLRDHPQLIRLLHQRYDGRGKSKKALAYELNEGHPEWCLRTCETRIDVWLKMAESMLYRPLCDAFDTDSGKFCLHVCAKTD</sequence>
<dbReference type="EMBL" id="CP028271">
    <property type="protein sequence ID" value="QHM71301.1"/>
    <property type="molecule type" value="Genomic_DNA"/>
</dbReference>